<sequence length="42" mass="4560">MSDHSSLPRIAAPRYTLWAAGCLASGLSILWLGLFVCVRLIT</sequence>
<gene>
    <name evidence="2" type="ORF">RPE78_11470</name>
</gene>
<dbReference type="EMBL" id="CP135443">
    <property type="protein sequence ID" value="WRY33295.1"/>
    <property type="molecule type" value="Genomic_DNA"/>
</dbReference>
<proteinExistence type="predicted"/>
<organism evidence="2 3">
    <name type="scientific">Thioclava litoralis</name>
    <dbReference type="NCBI Taxonomy" id="3076557"/>
    <lineage>
        <taxon>Bacteria</taxon>
        <taxon>Pseudomonadati</taxon>
        <taxon>Pseudomonadota</taxon>
        <taxon>Alphaproteobacteria</taxon>
        <taxon>Rhodobacterales</taxon>
        <taxon>Paracoccaceae</taxon>
        <taxon>Thioclava</taxon>
    </lineage>
</organism>
<evidence type="ECO:0000313" key="3">
    <source>
        <dbReference type="Proteomes" id="UP001623290"/>
    </source>
</evidence>
<name>A0ABZ1DY05_9RHOB</name>
<evidence type="ECO:0000256" key="1">
    <source>
        <dbReference type="SAM" id="Phobius"/>
    </source>
</evidence>
<keyword evidence="1" id="KW-0472">Membrane</keyword>
<keyword evidence="1" id="KW-1133">Transmembrane helix</keyword>
<keyword evidence="3" id="KW-1185">Reference proteome</keyword>
<evidence type="ECO:0000313" key="2">
    <source>
        <dbReference type="EMBL" id="WRY33295.1"/>
    </source>
</evidence>
<feature type="transmembrane region" description="Helical" evidence="1">
    <location>
        <begin position="15"/>
        <end position="41"/>
    </location>
</feature>
<accession>A0ABZ1DY05</accession>
<keyword evidence="1" id="KW-0812">Transmembrane</keyword>
<reference evidence="2 3" key="1">
    <citation type="submission" date="2023-09" db="EMBL/GenBank/DDBJ databases">
        <title>Thioclava shenzhenensis sp. nov., a multidrug resistant bacteria-antagonizing species isolated from coastal seawater.</title>
        <authorList>
            <person name="Long M."/>
        </authorList>
    </citation>
    <scope>NUCLEOTIDE SEQUENCE [LARGE SCALE GENOMIC DNA]</scope>
    <source>
        <strain evidence="2 3">FTW29</strain>
    </source>
</reference>
<dbReference type="RefSeq" id="WP_339107087.1">
    <property type="nucleotide sequence ID" value="NZ_CP135443.1"/>
</dbReference>
<protein>
    <submittedName>
        <fullName evidence="2">Uncharacterized protein</fullName>
    </submittedName>
</protein>
<dbReference type="Proteomes" id="UP001623290">
    <property type="component" value="Chromosome"/>
</dbReference>